<dbReference type="RefSeq" id="WP_046823671.1">
    <property type="nucleotide sequence ID" value="NZ_LBBT01000256.1"/>
</dbReference>
<evidence type="ECO:0000313" key="3">
    <source>
        <dbReference type="Proteomes" id="UP000034407"/>
    </source>
</evidence>
<keyword evidence="3" id="KW-1185">Reference proteome</keyword>
<evidence type="ECO:0000313" key="2">
    <source>
        <dbReference type="EMBL" id="KKY00606.1"/>
    </source>
</evidence>
<feature type="transmembrane region" description="Helical" evidence="1">
    <location>
        <begin position="6"/>
        <end position="23"/>
    </location>
</feature>
<organism evidence="2 3">
    <name type="scientific">Paraclostridium benzoelyticum</name>
    <dbReference type="NCBI Taxonomy" id="1629550"/>
    <lineage>
        <taxon>Bacteria</taxon>
        <taxon>Bacillati</taxon>
        <taxon>Bacillota</taxon>
        <taxon>Clostridia</taxon>
        <taxon>Peptostreptococcales</taxon>
        <taxon>Peptostreptococcaceae</taxon>
        <taxon>Paraclostridium</taxon>
    </lineage>
</organism>
<accession>A0A0M3DEQ6</accession>
<protein>
    <submittedName>
        <fullName evidence="2">Uncharacterized protein</fullName>
    </submittedName>
</protein>
<keyword evidence="1" id="KW-0812">Transmembrane</keyword>
<dbReference type="AlphaFoldDB" id="A0A0M3DEQ6"/>
<proteinExistence type="predicted"/>
<feature type="transmembrane region" description="Helical" evidence="1">
    <location>
        <begin position="55"/>
        <end position="77"/>
    </location>
</feature>
<keyword evidence="1" id="KW-1133">Transmembrane helix</keyword>
<comment type="caution">
    <text evidence="2">The sequence shown here is derived from an EMBL/GenBank/DDBJ whole genome shotgun (WGS) entry which is preliminary data.</text>
</comment>
<gene>
    <name evidence="2" type="ORF">VN21_13245</name>
</gene>
<keyword evidence="1" id="KW-0472">Membrane</keyword>
<dbReference type="EMBL" id="LBBT01000256">
    <property type="protein sequence ID" value="KKY00606.1"/>
    <property type="molecule type" value="Genomic_DNA"/>
</dbReference>
<dbReference type="Proteomes" id="UP000034407">
    <property type="component" value="Unassembled WGS sequence"/>
</dbReference>
<dbReference type="PATRIC" id="fig|1629550.3.peg.2101"/>
<sequence length="83" mass="9212">MVIVSLLMVLFIIGCIYYLQEFLSKKKSKVPGLILPGVAFLNSLVYLLQATTFKIGLTAFISTSIPTILLLGIYLSCRKKVRS</sequence>
<name>A0A0M3DEQ6_9FIRM</name>
<reference evidence="2 3" key="1">
    <citation type="submission" date="2015-04" db="EMBL/GenBank/DDBJ databases">
        <title>Microcin producing Clostridium sp. JC272T.</title>
        <authorList>
            <person name="Jyothsna T."/>
            <person name="Sasikala C."/>
            <person name="Ramana C."/>
        </authorList>
    </citation>
    <scope>NUCLEOTIDE SEQUENCE [LARGE SCALE GENOMIC DNA]</scope>
    <source>
        <strain evidence="2 3">JC272</strain>
    </source>
</reference>
<evidence type="ECO:0000256" key="1">
    <source>
        <dbReference type="SAM" id="Phobius"/>
    </source>
</evidence>
<dbReference type="OrthoDB" id="2200068at2"/>